<dbReference type="GO" id="GO:0005886">
    <property type="term" value="C:plasma membrane"/>
    <property type="evidence" value="ECO:0007669"/>
    <property type="project" value="UniProtKB-SubCell"/>
</dbReference>
<dbReference type="NCBIfam" id="NF003433">
    <property type="entry name" value="PRK04949.1"/>
    <property type="match status" value="1"/>
</dbReference>
<keyword evidence="6 11" id="KW-0812">Transmembrane</keyword>
<evidence type="ECO:0000256" key="9">
    <source>
        <dbReference type="ARBA" id="ARBA00023136"/>
    </source>
</evidence>
<feature type="transmembrane region" description="Helical" evidence="11">
    <location>
        <begin position="71"/>
        <end position="92"/>
    </location>
</feature>
<dbReference type="HOGENOM" id="CLU_070331_1_0_6"/>
<evidence type="ECO:0000313" key="13">
    <source>
        <dbReference type="Proteomes" id="UP000007257"/>
    </source>
</evidence>
<dbReference type="InterPro" id="IPR059112">
    <property type="entry name" value="CysZ/EI24"/>
</dbReference>
<dbReference type="AlphaFoldDB" id="A0A0H3F9M5"/>
<evidence type="ECO:0000313" key="12">
    <source>
        <dbReference type="EMBL" id="ADW72730.1"/>
    </source>
</evidence>
<dbReference type="OrthoDB" id="5292355at2"/>
<sequence>MTSSHSTRQQNGVHYFKQGWTLISLPGIRRFVILPLAVNVLLMGGAFWWLFTKLGEWIPAMMSKVPSWLSWLDYLIWPVAVLSVVLVFSYLFSTLANWIAAPFSGLLAEQLEARLTGKTLPDTGIWDIMKDLPRIMKREWQKLAYYLPRALLLFALYFIPVIGQTVAPVLWFFFSAWMVVIQYCDYPFDNHKVSFADMRRSLGSNKIDNMQFGSLVSLFTMIPLLNLVILPVAVCGATAMWCDRYRNIYVKSDVYNNSIDVNSSRK</sequence>
<dbReference type="GO" id="GO:0019344">
    <property type="term" value="P:cysteine biosynthetic process"/>
    <property type="evidence" value="ECO:0007669"/>
    <property type="project" value="UniProtKB-UniRule"/>
</dbReference>
<feature type="transmembrane region" description="Helical" evidence="11">
    <location>
        <begin position="143"/>
        <end position="163"/>
    </location>
</feature>
<reference evidence="13" key="1">
    <citation type="submission" date="2011-01" db="EMBL/GenBank/DDBJ databases">
        <title>Complete sequence of chromosome of Rahnella sp. Y9602.</title>
        <authorList>
            <consortium name="US DOE Joint Genome Institute"/>
            <person name="Lucas S."/>
            <person name="Copeland A."/>
            <person name="Lapidus A."/>
            <person name="Cheng J.-F."/>
            <person name="Goodwin L."/>
            <person name="Pitluck S."/>
            <person name="Lu M."/>
            <person name="Detter J.C."/>
            <person name="Han C."/>
            <person name="Tapia R."/>
            <person name="Land M."/>
            <person name="Hauser L."/>
            <person name="Kyrpides N."/>
            <person name="Ivanova N."/>
            <person name="Ovchinnikova G."/>
            <person name="Pagani I."/>
            <person name="Sobecky P.A."/>
            <person name="Martinez R.J."/>
            <person name="Woyke T."/>
        </authorList>
    </citation>
    <scope>NUCLEOTIDE SEQUENCE [LARGE SCALE GENOMIC DNA]</scope>
    <source>
        <strain evidence="13">Y9602</strain>
    </source>
</reference>
<dbReference type="GO" id="GO:0009675">
    <property type="term" value="F:high-affinity sulfate:proton symporter activity"/>
    <property type="evidence" value="ECO:0007669"/>
    <property type="project" value="TreeGrafter"/>
</dbReference>
<evidence type="ECO:0000256" key="10">
    <source>
        <dbReference type="ARBA" id="ARBA00023192"/>
    </source>
</evidence>
<keyword evidence="5 11" id="KW-0028">Amino-acid biosynthesis</keyword>
<organism evidence="12 13">
    <name type="scientific">Rahnella sp. (strain Y9602)</name>
    <dbReference type="NCBI Taxonomy" id="2703885"/>
    <lineage>
        <taxon>Bacteria</taxon>
        <taxon>Pseudomonadati</taxon>
        <taxon>Pseudomonadota</taxon>
        <taxon>Gammaproteobacteria</taxon>
        <taxon>Enterobacterales</taxon>
        <taxon>Yersiniaceae</taxon>
        <taxon>Rahnella</taxon>
    </lineage>
</organism>
<comment type="function">
    <text evidence="11">High affinity, high specificity proton-dependent sulfate transporter, which mediates sulfate uptake. Provides the sulfur source for the cysteine synthesis pathway.</text>
</comment>
<keyword evidence="7 11" id="KW-1133">Transmembrane helix</keyword>
<dbReference type="InterPro" id="IPR022985">
    <property type="entry name" value="Sulfate_CysZ"/>
</dbReference>
<gene>
    <name evidence="11" type="primary">cysZ</name>
    <name evidence="12" type="ordered locus">Rahaq_1107</name>
</gene>
<keyword evidence="4 11" id="KW-0997">Cell inner membrane</keyword>
<dbReference type="PANTHER" id="PTHR37468">
    <property type="entry name" value="SULFATE TRANSPORTER CYSZ"/>
    <property type="match status" value="1"/>
</dbReference>
<dbReference type="EMBL" id="CP002505">
    <property type="protein sequence ID" value="ADW72730.1"/>
    <property type="molecule type" value="Genomic_DNA"/>
</dbReference>
<accession>A0A0H3F9M5</accession>
<evidence type="ECO:0000256" key="6">
    <source>
        <dbReference type="ARBA" id="ARBA00022692"/>
    </source>
</evidence>
<reference evidence="12 13" key="2">
    <citation type="journal article" date="2012" name="J. Bacteriol.">
        <title>Complete Genome Sequence of Rahnella sp. Strain Y9602, a Gammaproteobacterium Isolate from Metal- and Radionuclide-Contaminated Soil.</title>
        <authorList>
            <person name="Martinez R.J."/>
            <person name="Bruce D."/>
            <person name="Detter C."/>
            <person name="Goodwin L.A."/>
            <person name="Han J."/>
            <person name="Han C.S."/>
            <person name="Held B."/>
            <person name="Land M.L."/>
            <person name="Mikhailova N."/>
            <person name="Nolan M."/>
            <person name="Pennacchio L."/>
            <person name="Pitluck S."/>
            <person name="Tapia R."/>
            <person name="Woyke T."/>
            <person name="Sobecky P.A."/>
        </authorList>
    </citation>
    <scope>NUCLEOTIDE SEQUENCE [LARGE SCALE GENOMIC DNA]</scope>
    <source>
        <strain evidence="12 13">Y9602</strain>
    </source>
</reference>
<evidence type="ECO:0000256" key="8">
    <source>
        <dbReference type="ARBA" id="ARBA00023032"/>
    </source>
</evidence>
<keyword evidence="2 11" id="KW-0813">Transport</keyword>
<keyword evidence="10 11" id="KW-0198">Cysteine biosynthesis</keyword>
<dbReference type="eggNOG" id="COG2981">
    <property type="taxonomic scope" value="Bacteria"/>
</dbReference>
<evidence type="ECO:0000256" key="4">
    <source>
        <dbReference type="ARBA" id="ARBA00022519"/>
    </source>
</evidence>
<evidence type="ECO:0000256" key="7">
    <source>
        <dbReference type="ARBA" id="ARBA00022989"/>
    </source>
</evidence>
<evidence type="ECO:0000256" key="1">
    <source>
        <dbReference type="ARBA" id="ARBA00004141"/>
    </source>
</evidence>
<feature type="transmembrane region" description="Helical" evidence="11">
    <location>
        <begin position="209"/>
        <end position="234"/>
    </location>
</feature>
<proteinExistence type="inferred from homology"/>
<name>A0A0H3F9M5_RAHSY</name>
<keyword evidence="9 11" id="KW-0472">Membrane</keyword>
<dbReference type="KEGG" id="rah:Rahaq_1107"/>
<evidence type="ECO:0000256" key="5">
    <source>
        <dbReference type="ARBA" id="ARBA00022605"/>
    </source>
</evidence>
<keyword evidence="3 11" id="KW-1003">Cell membrane</keyword>
<dbReference type="HAMAP" id="MF_00468">
    <property type="entry name" value="CysZ"/>
    <property type="match status" value="1"/>
</dbReference>
<dbReference type="PANTHER" id="PTHR37468:SF1">
    <property type="entry name" value="SULFATE TRANSPORTER CYSZ"/>
    <property type="match status" value="1"/>
</dbReference>
<comment type="subcellular location">
    <subcellularLocation>
        <location evidence="11">Cell inner membrane</location>
        <topology evidence="11">Multi-pass membrane protein</topology>
    </subcellularLocation>
    <subcellularLocation>
        <location evidence="1">Membrane</location>
        <topology evidence="1">Multi-pass membrane protein</topology>
    </subcellularLocation>
</comment>
<evidence type="ECO:0000256" key="11">
    <source>
        <dbReference type="HAMAP-Rule" id="MF_00468"/>
    </source>
</evidence>
<feature type="transmembrane region" description="Helical" evidence="11">
    <location>
        <begin position="31"/>
        <end position="51"/>
    </location>
</feature>
<dbReference type="Pfam" id="PF07264">
    <property type="entry name" value="EI24"/>
    <property type="match status" value="1"/>
</dbReference>
<dbReference type="GeneID" id="95418189"/>
<dbReference type="InterPro" id="IPR050480">
    <property type="entry name" value="CysZ-like"/>
</dbReference>
<comment type="similarity">
    <text evidence="11">Belongs to the CysZ family.</text>
</comment>
<evidence type="ECO:0000256" key="2">
    <source>
        <dbReference type="ARBA" id="ARBA00022448"/>
    </source>
</evidence>
<dbReference type="Proteomes" id="UP000007257">
    <property type="component" value="Chromosome"/>
</dbReference>
<evidence type="ECO:0000256" key="3">
    <source>
        <dbReference type="ARBA" id="ARBA00022475"/>
    </source>
</evidence>
<dbReference type="RefSeq" id="WP_013574435.1">
    <property type="nucleotide sequence ID" value="NC_015061.1"/>
</dbReference>
<keyword evidence="8 11" id="KW-0764">Sulfate transport</keyword>
<protein>
    <recommendedName>
        <fullName evidence="11">Sulfate transporter CysZ</fullName>
    </recommendedName>
</protein>
<dbReference type="GO" id="GO:0000103">
    <property type="term" value="P:sulfate assimilation"/>
    <property type="evidence" value="ECO:0007669"/>
    <property type="project" value="InterPro"/>
</dbReference>